<dbReference type="Proteomes" id="UP000515976">
    <property type="component" value="Chromosome"/>
</dbReference>
<feature type="transmembrane region" description="Helical" evidence="1">
    <location>
        <begin position="68"/>
        <end position="86"/>
    </location>
</feature>
<keyword evidence="1" id="KW-0472">Membrane</keyword>
<evidence type="ECO:0000313" key="3">
    <source>
        <dbReference type="Proteomes" id="UP000515976"/>
    </source>
</evidence>
<keyword evidence="1" id="KW-1133">Transmembrane helix</keyword>
<sequence length="200" mass="20927">MSRLIAAALLGLCLGAANSLSNSLGSPYSPVSLSSEGVLPLQIFAAVLGTTWAWSITAFLAGWLARRVWAGPVAGMICLLIADLTYYCADRTSGYTGGLDRGGLLYWGLLAIPCGLGMGLLGALAAQRRWWSLAPGLAAPVIILLLATPTGTPDIQHWSTIVTNTTALVLAVAMAATWTHRVLLTLNHSPHAGPERQVVP</sequence>
<accession>A0A7G9R468</accession>
<dbReference type="RefSeq" id="WP_166098015.1">
    <property type="nucleotide sequence ID" value="NZ_BMMY01000001.1"/>
</dbReference>
<evidence type="ECO:0000313" key="2">
    <source>
        <dbReference type="EMBL" id="QNN50393.1"/>
    </source>
</evidence>
<name>A0A7G9R468_9MICO</name>
<dbReference type="AlphaFoldDB" id="A0A7G9R468"/>
<protein>
    <submittedName>
        <fullName evidence="2">Uncharacterized protein</fullName>
    </submittedName>
</protein>
<feature type="transmembrane region" description="Helical" evidence="1">
    <location>
        <begin position="43"/>
        <end position="61"/>
    </location>
</feature>
<keyword evidence="1" id="KW-0812">Transmembrane</keyword>
<keyword evidence="3" id="KW-1185">Reference proteome</keyword>
<reference evidence="2 3" key="1">
    <citation type="submission" date="2020-08" db="EMBL/GenBank/DDBJ databases">
        <title>Genome sequence of Phycicoccus endophyticus JCM 31784T.</title>
        <authorList>
            <person name="Hyun D.-W."/>
            <person name="Bae J.-W."/>
        </authorList>
    </citation>
    <scope>NUCLEOTIDE SEQUENCE [LARGE SCALE GENOMIC DNA]</scope>
    <source>
        <strain evidence="2 3">JCM 31784</strain>
    </source>
</reference>
<feature type="transmembrane region" description="Helical" evidence="1">
    <location>
        <begin position="106"/>
        <end position="126"/>
    </location>
</feature>
<feature type="transmembrane region" description="Helical" evidence="1">
    <location>
        <begin position="133"/>
        <end position="152"/>
    </location>
</feature>
<proteinExistence type="predicted"/>
<organism evidence="2 3">
    <name type="scientific">Phycicoccus endophyticus</name>
    <dbReference type="NCBI Taxonomy" id="1690220"/>
    <lineage>
        <taxon>Bacteria</taxon>
        <taxon>Bacillati</taxon>
        <taxon>Actinomycetota</taxon>
        <taxon>Actinomycetes</taxon>
        <taxon>Micrococcales</taxon>
        <taxon>Intrasporangiaceae</taxon>
        <taxon>Phycicoccus</taxon>
    </lineage>
</organism>
<dbReference type="EMBL" id="CP060712">
    <property type="protein sequence ID" value="QNN50393.1"/>
    <property type="molecule type" value="Genomic_DNA"/>
</dbReference>
<gene>
    <name evidence="2" type="ORF">H9L10_05080</name>
</gene>
<evidence type="ECO:0000256" key="1">
    <source>
        <dbReference type="SAM" id="Phobius"/>
    </source>
</evidence>
<feature type="transmembrane region" description="Helical" evidence="1">
    <location>
        <begin position="158"/>
        <end position="178"/>
    </location>
</feature>
<dbReference type="KEGG" id="pei:H9L10_05080"/>